<accession>A0A0X8X0A3</accession>
<dbReference type="KEGG" id="mgot:MgSA37_01643"/>
<gene>
    <name evidence="1" type="ORF">MgSA37_01643</name>
</gene>
<name>A0A0X8X0A3_9SPHI</name>
<sequence length="46" mass="5117">MGILVKAYHFLTKIFRCLYVSARGGLPAINCKIHVLQAHYDAVTPS</sequence>
<evidence type="ECO:0000313" key="1">
    <source>
        <dbReference type="EMBL" id="BAU53475.1"/>
    </source>
</evidence>
<organism evidence="1 2">
    <name type="scientific">Mucilaginibacter gotjawali</name>
    <dbReference type="NCBI Taxonomy" id="1550579"/>
    <lineage>
        <taxon>Bacteria</taxon>
        <taxon>Pseudomonadati</taxon>
        <taxon>Bacteroidota</taxon>
        <taxon>Sphingobacteriia</taxon>
        <taxon>Sphingobacteriales</taxon>
        <taxon>Sphingobacteriaceae</taxon>
        <taxon>Mucilaginibacter</taxon>
    </lineage>
</organism>
<evidence type="ECO:0000313" key="2">
    <source>
        <dbReference type="Proteomes" id="UP000218263"/>
    </source>
</evidence>
<dbReference type="Proteomes" id="UP000218263">
    <property type="component" value="Chromosome"/>
</dbReference>
<reference evidence="1 2" key="1">
    <citation type="submission" date="2015-12" db="EMBL/GenBank/DDBJ databases">
        <title>Genome sequence of Mucilaginibacter gotjawali.</title>
        <authorList>
            <person name="Lee J.S."/>
            <person name="Lee K.C."/>
            <person name="Kim K.K."/>
            <person name="Lee B.W."/>
        </authorList>
    </citation>
    <scope>NUCLEOTIDE SEQUENCE [LARGE SCALE GENOMIC DNA]</scope>
    <source>
        <strain evidence="1 2">SA3-7</strain>
    </source>
</reference>
<dbReference type="EMBL" id="AP017313">
    <property type="protein sequence ID" value="BAU53475.1"/>
    <property type="molecule type" value="Genomic_DNA"/>
</dbReference>
<proteinExistence type="predicted"/>
<dbReference type="AlphaFoldDB" id="A0A0X8X0A3"/>
<protein>
    <submittedName>
        <fullName evidence="1">Uncharacterized protein</fullName>
    </submittedName>
</protein>
<keyword evidence="2" id="KW-1185">Reference proteome</keyword>